<protein>
    <submittedName>
        <fullName evidence="1">Uncharacterized protein</fullName>
    </submittedName>
</protein>
<keyword evidence="2" id="KW-1185">Reference proteome</keyword>
<dbReference type="EMBL" id="BAUU01000001">
    <property type="protein sequence ID" value="GAE28891.1"/>
    <property type="molecule type" value="Genomic_DNA"/>
</dbReference>
<sequence>MVLVPLTDHLLKWFLAKKMSAELKKIDSETMLFIESQEPSSFAVQKMMVGVTECVFEDFCIIVSIYCKYKFGRKPTVIEVYDLLHEKKFIWKEGR</sequence>
<evidence type="ECO:0000313" key="1">
    <source>
        <dbReference type="EMBL" id="GAE28891.1"/>
    </source>
</evidence>
<accession>W4QA15</accession>
<dbReference type="AlphaFoldDB" id="W4QA15"/>
<dbReference type="Proteomes" id="UP000018895">
    <property type="component" value="Unassembled WGS sequence"/>
</dbReference>
<name>W4QA15_9BACI</name>
<reference evidence="1" key="1">
    <citation type="journal article" date="2014" name="Genome Announc.">
        <title>Draft Genome Sequences of Three Alkaliphilic Bacillus Strains, Bacillus wakoensis JCM 9140T, Bacillus akibai JCM 9157T, and Bacillus hemicellulosilyticus JCM 9152T.</title>
        <authorList>
            <person name="Yuki M."/>
            <person name="Oshima K."/>
            <person name="Suda W."/>
            <person name="Oshida Y."/>
            <person name="Kitamura K."/>
            <person name="Iida T."/>
            <person name="Hattori M."/>
            <person name="Ohkuma M."/>
        </authorList>
    </citation>
    <scope>NUCLEOTIDE SEQUENCE [LARGE SCALE GENOMIC DNA]</scope>
    <source>
        <strain evidence="1">JCM 9152</strain>
    </source>
</reference>
<gene>
    <name evidence="1" type="ORF">JCM9152_228</name>
</gene>
<evidence type="ECO:0000313" key="2">
    <source>
        <dbReference type="Proteomes" id="UP000018895"/>
    </source>
</evidence>
<comment type="caution">
    <text evidence="1">The sequence shown here is derived from an EMBL/GenBank/DDBJ whole genome shotgun (WGS) entry which is preliminary data.</text>
</comment>
<proteinExistence type="predicted"/>
<organism evidence="1 2">
    <name type="scientific">Halalkalibacter hemicellulosilyticusJCM 9152</name>
    <dbReference type="NCBI Taxonomy" id="1236971"/>
    <lineage>
        <taxon>Bacteria</taxon>
        <taxon>Bacillati</taxon>
        <taxon>Bacillota</taxon>
        <taxon>Bacilli</taxon>
        <taxon>Bacillales</taxon>
        <taxon>Bacillaceae</taxon>
        <taxon>Halalkalibacter</taxon>
    </lineage>
</organism>